<name>A0ACC0HVX2_9ERIC</name>
<protein>
    <submittedName>
        <fullName evidence="1">Inactive receptor kinase</fullName>
    </submittedName>
</protein>
<dbReference type="EMBL" id="CM045759">
    <property type="protein sequence ID" value="KAI8016843.1"/>
    <property type="molecule type" value="Genomic_DNA"/>
</dbReference>
<gene>
    <name evidence="1" type="ORF">LOK49_LG04G03709</name>
</gene>
<keyword evidence="1" id="KW-0418">Kinase</keyword>
<keyword evidence="2" id="KW-1185">Reference proteome</keyword>
<keyword evidence="1" id="KW-0808">Transferase</keyword>
<comment type="caution">
    <text evidence="1">The sequence shown here is derived from an EMBL/GenBank/DDBJ whole genome shotgun (WGS) entry which is preliminary data.</text>
</comment>
<proteinExistence type="predicted"/>
<reference evidence="1 2" key="1">
    <citation type="journal article" date="2022" name="Plant J.">
        <title>Chromosome-level genome of Camellia lanceoleosa provides a valuable resource for understanding genome evolution and self-incompatibility.</title>
        <authorList>
            <person name="Gong W."/>
            <person name="Xiao S."/>
            <person name="Wang L."/>
            <person name="Liao Z."/>
            <person name="Chang Y."/>
            <person name="Mo W."/>
            <person name="Hu G."/>
            <person name="Li W."/>
            <person name="Zhao G."/>
            <person name="Zhu H."/>
            <person name="Hu X."/>
            <person name="Ji K."/>
            <person name="Xiang X."/>
            <person name="Song Q."/>
            <person name="Yuan D."/>
            <person name="Jin S."/>
            <person name="Zhang L."/>
        </authorList>
    </citation>
    <scope>NUCLEOTIDE SEQUENCE [LARGE SCALE GENOMIC DNA]</scope>
    <source>
        <strain evidence="1">SQ_2022a</strain>
    </source>
</reference>
<dbReference type="Proteomes" id="UP001060215">
    <property type="component" value="Chromosome 2"/>
</dbReference>
<accession>A0ACC0HVX2</accession>
<sequence>MNQISFWVLFISLFLFIQTTKSDEEEAKTALLNFYIKLSNTNNPPDPVLGWNSSSYPCKDHWNGLSCNNRTLSVRKIHLDGLNFAGTFDASTLCDAPSLVASLTSLSLNDNSLGGENLDRIENCKQLTQFHIGGNRFSGTLPESLSGLNNLKSLNLSWNNFSGSLPELDRISGLQQLFVQYNQFTGLIPNFNFPNFLEFNVSFNNFTGPIPNGGSLFPASSFTGNPELCGDPLPNQCPKKPNRHQFLIYSGYCLIGLAVLGVIIFKICKRNKKKEEKVIDGGANRVTSMDDSFYTKSIVNSGEYKTGSLEKSEISAQSGGGGGIDSSSLIVLTSPEVNGLKFDDLLKAPAELVGRGRQGTVYKVVCENGTSLVVKRIRNWSILGNEFKQRMRRLDQVKHPNVLSAVAFYSSKQEKLLVYQYQQNGSLFKLLNGTQALDWSSRLCIAATITNALAFMHQDLHQDGIPHGNLKSSNILLYNNMEPCISEYGLMEMNNEAQSSLANFNTNAFKADIYGLGVILLELLTGKMVQTNGLDLAKWVLSVVREEWTVEVFDKTLIQEGASEERMLNLLQIAVKCINRSPEARPSVNQVAYMINAIKEEEERSIVSEP</sequence>
<organism evidence="1 2">
    <name type="scientific">Camellia lanceoleosa</name>
    <dbReference type="NCBI Taxonomy" id="1840588"/>
    <lineage>
        <taxon>Eukaryota</taxon>
        <taxon>Viridiplantae</taxon>
        <taxon>Streptophyta</taxon>
        <taxon>Embryophyta</taxon>
        <taxon>Tracheophyta</taxon>
        <taxon>Spermatophyta</taxon>
        <taxon>Magnoliopsida</taxon>
        <taxon>eudicotyledons</taxon>
        <taxon>Gunneridae</taxon>
        <taxon>Pentapetalae</taxon>
        <taxon>asterids</taxon>
        <taxon>Ericales</taxon>
        <taxon>Theaceae</taxon>
        <taxon>Camellia</taxon>
    </lineage>
</organism>
<keyword evidence="1" id="KW-0675">Receptor</keyword>
<evidence type="ECO:0000313" key="2">
    <source>
        <dbReference type="Proteomes" id="UP001060215"/>
    </source>
</evidence>
<evidence type="ECO:0000313" key="1">
    <source>
        <dbReference type="EMBL" id="KAI8016843.1"/>
    </source>
</evidence>